<dbReference type="PANTHER" id="PTHR34698:SF2">
    <property type="entry name" value="5-OXOPROLINASE SUBUNIT B"/>
    <property type="match status" value="1"/>
</dbReference>
<dbReference type="SUPFAM" id="SSF160467">
    <property type="entry name" value="PH0987 N-terminal domain-like"/>
    <property type="match status" value="1"/>
</dbReference>
<dbReference type="RefSeq" id="WP_151894106.1">
    <property type="nucleotide sequence ID" value="NZ_BKCF01000002.1"/>
</dbReference>
<proteinExistence type="predicted"/>
<evidence type="ECO:0000256" key="3">
    <source>
        <dbReference type="ARBA" id="ARBA00022840"/>
    </source>
</evidence>
<dbReference type="EMBL" id="BKCF01000002">
    <property type="protein sequence ID" value="GEQ86180.1"/>
    <property type="molecule type" value="Genomic_DNA"/>
</dbReference>
<organism evidence="5 6">
    <name type="scientific">Patiriisocius marinistellae</name>
    <dbReference type="NCBI Taxonomy" id="2494560"/>
    <lineage>
        <taxon>Bacteria</taxon>
        <taxon>Pseudomonadati</taxon>
        <taxon>Bacteroidota</taxon>
        <taxon>Flavobacteriia</taxon>
        <taxon>Flavobacteriales</taxon>
        <taxon>Flavobacteriaceae</taxon>
        <taxon>Patiriisocius</taxon>
    </lineage>
</organism>
<evidence type="ECO:0000256" key="1">
    <source>
        <dbReference type="ARBA" id="ARBA00022741"/>
    </source>
</evidence>
<name>A0A5J4FVV9_9FLAO</name>
<evidence type="ECO:0000259" key="4">
    <source>
        <dbReference type="SMART" id="SM00796"/>
    </source>
</evidence>
<keyword evidence="1" id="KW-0547">Nucleotide-binding</keyword>
<dbReference type="Gene3D" id="2.40.100.10">
    <property type="entry name" value="Cyclophilin-like"/>
    <property type="match status" value="1"/>
</dbReference>
<dbReference type="InterPro" id="IPR003833">
    <property type="entry name" value="CT_C_D"/>
</dbReference>
<reference evidence="5 6" key="1">
    <citation type="submission" date="2019-08" db="EMBL/GenBank/DDBJ databases">
        <title>Ulvibacter marinistellae sp. nov., isolated from a starfish, Patiria pectinifera.</title>
        <authorList>
            <person name="Kawano K."/>
            <person name="Ushijima N."/>
            <person name="Kihara M."/>
            <person name="Itoh H."/>
        </authorList>
    </citation>
    <scope>NUCLEOTIDE SEQUENCE [LARGE SCALE GENOMIC DNA]</scope>
    <source>
        <strain evidence="5 6">KK4</strain>
    </source>
</reference>
<comment type="caution">
    <text evidence="5">The sequence shown here is derived from an EMBL/GenBank/DDBJ whole genome shotgun (WGS) entry which is preliminary data.</text>
</comment>
<dbReference type="GO" id="GO:0005524">
    <property type="term" value="F:ATP binding"/>
    <property type="evidence" value="ECO:0007669"/>
    <property type="project" value="UniProtKB-KW"/>
</dbReference>
<keyword evidence="3" id="KW-0067">ATP-binding</keyword>
<keyword evidence="2 5" id="KW-0378">Hydrolase</keyword>
<evidence type="ECO:0000313" key="5">
    <source>
        <dbReference type="EMBL" id="GEQ86180.1"/>
    </source>
</evidence>
<dbReference type="PANTHER" id="PTHR34698">
    <property type="entry name" value="5-OXOPROLINASE SUBUNIT B"/>
    <property type="match status" value="1"/>
</dbReference>
<sequence>MKYPQIKFYGNNAFILEWEQVISTKVHNNVLQFQNYLTNNYSNKIIELVPAYNSLAVYLKESVQLNKFIEVIKKINIEASEILKTERFLVHIPVCYKSKFGLDILEISRQKKISIPEIILRHTALIYPVYFIGFLPGFPYLGGLDELLFVKRKQQPRTQVLAGSVAIGGQQTGIYPSDSPGGWNIIGRTPLQLFSVTKASSLLKAGDKVQFYEISEEEFKTISHQIEMGEYRIRKEILDD</sequence>
<evidence type="ECO:0000256" key="2">
    <source>
        <dbReference type="ARBA" id="ARBA00022801"/>
    </source>
</evidence>
<gene>
    <name evidence="5" type="ORF">ULMS_16880</name>
</gene>
<feature type="domain" description="Carboxyltransferase" evidence="4">
    <location>
        <begin position="4"/>
        <end position="203"/>
    </location>
</feature>
<dbReference type="NCBIfam" id="TIGR00370">
    <property type="entry name" value="5-oxoprolinase subunit PxpB"/>
    <property type="match status" value="1"/>
</dbReference>
<dbReference type="Pfam" id="PF02682">
    <property type="entry name" value="CT_C_D"/>
    <property type="match status" value="1"/>
</dbReference>
<dbReference type="OrthoDB" id="9778567at2"/>
<dbReference type="SMART" id="SM00796">
    <property type="entry name" value="AHS1"/>
    <property type="match status" value="1"/>
</dbReference>
<evidence type="ECO:0000313" key="6">
    <source>
        <dbReference type="Proteomes" id="UP000326994"/>
    </source>
</evidence>
<dbReference type="Gene3D" id="3.30.1360.40">
    <property type="match status" value="1"/>
</dbReference>
<accession>A0A5J4FVV9</accession>
<keyword evidence="6" id="KW-1185">Reference proteome</keyword>
<dbReference type="SUPFAM" id="SSF50891">
    <property type="entry name" value="Cyclophilin-like"/>
    <property type="match status" value="1"/>
</dbReference>
<protein>
    <submittedName>
        <fullName evidence="5">Allophanate hydrolase</fullName>
    </submittedName>
</protein>
<dbReference type="AlphaFoldDB" id="A0A5J4FVV9"/>
<dbReference type="GO" id="GO:0016787">
    <property type="term" value="F:hydrolase activity"/>
    <property type="evidence" value="ECO:0007669"/>
    <property type="project" value="UniProtKB-KW"/>
</dbReference>
<dbReference type="Proteomes" id="UP000326994">
    <property type="component" value="Unassembled WGS sequence"/>
</dbReference>
<dbReference type="InterPro" id="IPR029000">
    <property type="entry name" value="Cyclophilin-like_dom_sf"/>
</dbReference>
<dbReference type="InterPro" id="IPR010016">
    <property type="entry name" value="PxpB"/>
</dbReference>